<dbReference type="PANTHER" id="PTHR34836">
    <property type="entry name" value="OS06G0188250 PROTEIN"/>
    <property type="match status" value="1"/>
</dbReference>
<accession>A0AAD3SDG1</accession>
<evidence type="ECO:0000256" key="1">
    <source>
        <dbReference type="ARBA" id="ARBA00004370"/>
    </source>
</evidence>
<dbReference type="Gene3D" id="3.40.50.2300">
    <property type="match status" value="2"/>
</dbReference>
<keyword evidence="2" id="KW-0812">Transmembrane</keyword>
<dbReference type="InterPro" id="IPR001828">
    <property type="entry name" value="ANF_lig-bd_rcpt"/>
</dbReference>
<evidence type="ECO:0000259" key="5">
    <source>
        <dbReference type="Pfam" id="PF01094"/>
    </source>
</evidence>
<dbReference type="PANTHER" id="PTHR34836:SF7">
    <property type="entry name" value="RECEPTOR LIGAND BINDING REGION DOMAIN-CONTAINING PROTEIN"/>
    <property type="match status" value="1"/>
</dbReference>
<gene>
    <name evidence="6" type="ORF">Nepgr_011101</name>
</gene>
<evidence type="ECO:0000256" key="3">
    <source>
        <dbReference type="ARBA" id="ARBA00022989"/>
    </source>
</evidence>
<comment type="caution">
    <text evidence="6">The sequence shown here is derived from an EMBL/GenBank/DDBJ whole genome shotgun (WGS) entry which is preliminary data.</text>
</comment>
<feature type="domain" description="Receptor ligand binding region" evidence="5">
    <location>
        <begin position="36"/>
        <end position="315"/>
    </location>
</feature>
<dbReference type="InterPro" id="IPR015683">
    <property type="entry name" value="Ionotropic_Glu_rcpt"/>
</dbReference>
<dbReference type="AlphaFoldDB" id="A0AAD3SDG1"/>
<dbReference type="EMBL" id="BSYO01000009">
    <property type="protein sequence ID" value="GMH09260.1"/>
    <property type="molecule type" value="Genomic_DNA"/>
</dbReference>
<dbReference type="Proteomes" id="UP001279734">
    <property type="component" value="Unassembled WGS sequence"/>
</dbReference>
<keyword evidence="3" id="KW-1133">Transmembrane helix</keyword>
<dbReference type="InterPro" id="IPR028082">
    <property type="entry name" value="Peripla_BP_I"/>
</dbReference>
<comment type="subcellular location">
    <subcellularLocation>
        <location evidence="1">Membrane</location>
    </subcellularLocation>
</comment>
<evidence type="ECO:0000256" key="4">
    <source>
        <dbReference type="ARBA" id="ARBA00023136"/>
    </source>
</evidence>
<proteinExistence type="predicted"/>
<dbReference type="FunFam" id="3.40.50.2300:FF:000081">
    <property type="entry name" value="Glutamate receptor"/>
    <property type="match status" value="1"/>
</dbReference>
<evidence type="ECO:0000256" key="2">
    <source>
        <dbReference type="ARBA" id="ARBA00022692"/>
    </source>
</evidence>
<keyword evidence="4" id="KW-0472">Membrane</keyword>
<dbReference type="Pfam" id="PF01094">
    <property type="entry name" value="ANF_receptor"/>
    <property type="match status" value="1"/>
</dbReference>
<keyword evidence="7" id="KW-1185">Reference proteome</keyword>
<reference evidence="6" key="1">
    <citation type="submission" date="2023-05" db="EMBL/GenBank/DDBJ databases">
        <title>Nepenthes gracilis genome sequencing.</title>
        <authorList>
            <person name="Fukushima K."/>
        </authorList>
    </citation>
    <scope>NUCLEOTIDE SEQUENCE</scope>
    <source>
        <strain evidence="6">SING2019-196</strain>
    </source>
</reference>
<dbReference type="SUPFAM" id="SSF53822">
    <property type="entry name" value="Periplasmic binding protein-like I"/>
    <property type="match status" value="1"/>
</dbReference>
<protein>
    <recommendedName>
        <fullName evidence="5">Receptor ligand binding region domain-containing protein</fullName>
    </recommendedName>
</protein>
<organism evidence="6 7">
    <name type="scientific">Nepenthes gracilis</name>
    <name type="common">Slender pitcher plant</name>
    <dbReference type="NCBI Taxonomy" id="150966"/>
    <lineage>
        <taxon>Eukaryota</taxon>
        <taxon>Viridiplantae</taxon>
        <taxon>Streptophyta</taxon>
        <taxon>Embryophyta</taxon>
        <taxon>Tracheophyta</taxon>
        <taxon>Spermatophyta</taxon>
        <taxon>Magnoliopsida</taxon>
        <taxon>eudicotyledons</taxon>
        <taxon>Gunneridae</taxon>
        <taxon>Pentapetalae</taxon>
        <taxon>Caryophyllales</taxon>
        <taxon>Nepenthaceae</taxon>
        <taxon>Nepenthes</taxon>
    </lineage>
</organism>
<sequence>MLEPLAVKGEARNVSSYFFQPKFVNIGSLFTFNSVAIAAALDDINSNSSILPGTKVHLIFHDPSCNSFLGIMEALQLIEKDVAVIIGPRSSGIARVISDVANELHVSLLTLTTNPTLSALQYADFLHVTQSDYFLMYAIADLVSHYRWSEVIAIYIDEANGRNGDSASGDALASKRVEFSYKAAFSTSASTNDISNLLGEVNMMESRVIVVHINPDSSLTIFSVANSFGMMDGSYVWIVTDWFPSVLNSSESTDAKNMNLLHGVLALSDHTPNSDHKKGFMTRCNLKYVRKWSINFYAFYAYDSVWLVAHALASFFNEGGNLLSRVILH</sequence>
<evidence type="ECO:0000313" key="7">
    <source>
        <dbReference type="Proteomes" id="UP001279734"/>
    </source>
</evidence>
<name>A0AAD3SDG1_NEPGR</name>
<evidence type="ECO:0000313" key="6">
    <source>
        <dbReference type="EMBL" id="GMH09260.1"/>
    </source>
</evidence>
<dbReference type="GO" id="GO:0016020">
    <property type="term" value="C:membrane"/>
    <property type="evidence" value="ECO:0007669"/>
    <property type="project" value="UniProtKB-SubCell"/>
</dbReference>